<dbReference type="EMBL" id="AACS02000012">
    <property type="protein sequence ID" value="EAU87198.1"/>
    <property type="molecule type" value="Genomic_DNA"/>
</dbReference>
<sequence>MESAGIQTHNAGDVQVEVEKEGIGNGGIVLLENCTDPREIMEWAGRLERLRYTPDRSPSPPLPRVTLDMEEDVTVKNSEYGVASNELHIPNDTPNVSRITRFNTPSALSDFTREGSLDTDIMSLGFPDEDSSFLTTESSPCPPRDGTIQHLSKESNTPLTKSKSGNHPRKHGEGGWVFTYGKKRKYIASEGYLDPNLTDYEVTVIAKGMFRKKWTESAQEKLRTELAAVGQTPTKAQFDRLSRQKMTDDMRREQQKFLKTALDQVEELRRKMGVKNPTQKAKEEENHGPPKPKRARMSADKRLALGLESAGKYIEDMMKTT</sequence>
<protein>
    <submittedName>
        <fullName evidence="2">Uncharacterized protein</fullName>
    </submittedName>
</protein>
<organism evidence="2 3">
    <name type="scientific">Coprinopsis cinerea (strain Okayama-7 / 130 / ATCC MYA-4618 / FGSC 9003)</name>
    <name type="common">Inky cap fungus</name>
    <name type="synonym">Hormographiella aspergillata</name>
    <dbReference type="NCBI Taxonomy" id="240176"/>
    <lineage>
        <taxon>Eukaryota</taxon>
        <taxon>Fungi</taxon>
        <taxon>Dikarya</taxon>
        <taxon>Basidiomycota</taxon>
        <taxon>Agaricomycotina</taxon>
        <taxon>Agaricomycetes</taxon>
        <taxon>Agaricomycetidae</taxon>
        <taxon>Agaricales</taxon>
        <taxon>Agaricineae</taxon>
        <taxon>Psathyrellaceae</taxon>
        <taxon>Coprinopsis</taxon>
    </lineage>
</organism>
<evidence type="ECO:0000313" key="2">
    <source>
        <dbReference type="EMBL" id="EAU87198.1"/>
    </source>
</evidence>
<dbReference type="GeneID" id="6011120"/>
<feature type="compositionally biased region" description="Polar residues" evidence="1">
    <location>
        <begin position="154"/>
        <end position="163"/>
    </location>
</feature>
<dbReference type="AlphaFoldDB" id="A8NL37"/>
<comment type="caution">
    <text evidence="2">The sequence shown here is derived from an EMBL/GenBank/DDBJ whole genome shotgun (WGS) entry which is preliminary data.</text>
</comment>
<name>A8NL37_COPC7</name>
<dbReference type="RefSeq" id="XP_001834603.1">
    <property type="nucleotide sequence ID" value="XM_001834551.1"/>
</dbReference>
<keyword evidence="3" id="KW-1185">Reference proteome</keyword>
<feature type="region of interest" description="Disordered" evidence="1">
    <location>
        <begin position="270"/>
        <end position="300"/>
    </location>
</feature>
<accession>A8NL37</accession>
<proteinExistence type="predicted"/>
<reference evidence="2 3" key="1">
    <citation type="journal article" date="2010" name="Proc. Natl. Acad. Sci. U.S.A.">
        <title>Insights into evolution of multicellular fungi from the assembled chromosomes of the mushroom Coprinopsis cinerea (Coprinus cinereus).</title>
        <authorList>
            <person name="Stajich J.E."/>
            <person name="Wilke S.K."/>
            <person name="Ahren D."/>
            <person name="Au C.H."/>
            <person name="Birren B.W."/>
            <person name="Borodovsky M."/>
            <person name="Burns C."/>
            <person name="Canback B."/>
            <person name="Casselton L.A."/>
            <person name="Cheng C.K."/>
            <person name="Deng J."/>
            <person name="Dietrich F.S."/>
            <person name="Fargo D.C."/>
            <person name="Farman M.L."/>
            <person name="Gathman A.C."/>
            <person name="Goldberg J."/>
            <person name="Guigo R."/>
            <person name="Hoegger P.J."/>
            <person name="Hooker J.B."/>
            <person name="Huggins A."/>
            <person name="James T.Y."/>
            <person name="Kamada T."/>
            <person name="Kilaru S."/>
            <person name="Kodira C."/>
            <person name="Kues U."/>
            <person name="Kupfer D."/>
            <person name="Kwan H.S."/>
            <person name="Lomsadze A."/>
            <person name="Li W."/>
            <person name="Lilly W.W."/>
            <person name="Ma L.J."/>
            <person name="Mackey A.J."/>
            <person name="Manning G."/>
            <person name="Martin F."/>
            <person name="Muraguchi H."/>
            <person name="Natvig D.O."/>
            <person name="Palmerini H."/>
            <person name="Ramesh M.A."/>
            <person name="Rehmeyer C.J."/>
            <person name="Roe B.A."/>
            <person name="Shenoy N."/>
            <person name="Stanke M."/>
            <person name="Ter-Hovhannisyan V."/>
            <person name="Tunlid A."/>
            <person name="Velagapudi R."/>
            <person name="Vision T.J."/>
            <person name="Zeng Q."/>
            <person name="Zolan M.E."/>
            <person name="Pukkila P.J."/>
        </authorList>
    </citation>
    <scope>NUCLEOTIDE SEQUENCE [LARGE SCALE GENOMIC DNA]</scope>
    <source>
        <strain evidence="3">Okayama-7 / 130 / ATCC MYA-4618 / FGSC 9003</strain>
    </source>
</reference>
<dbReference type="KEGG" id="cci:CC1G_10477"/>
<dbReference type="InParanoid" id="A8NL37"/>
<gene>
    <name evidence="2" type="ORF">CC1G_10477</name>
</gene>
<feature type="region of interest" description="Disordered" evidence="1">
    <location>
        <begin position="131"/>
        <end position="173"/>
    </location>
</feature>
<dbReference type="VEuPathDB" id="FungiDB:CC1G_10477"/>
<dbReference type="Proteomes" id="UP000001861">
    <property type="component" value="Unassembled WGS sequence"/>
</dbReference>
<evidence type="ECO:0000256" key="1">
    <source>
        <dbReference type="SAM" id="MobiDB-lite"/>
    </source>
</evidence>
<evidence type="ECO:0000313" key="3">
    <source>
        <dbReference type="Proteomes" id="UP000001861"/>
    </source>
</evidence>